<evidence type="ECO:0000313" key="2">
    <source>
        <dbReference type="EMBL" id="GAI71795.1"/>
    </source>
</evidence>
<name>X1S8N5_9ZZZZ</name>
<comment type="caution">
    <text evidence="2">The sequence shown here is derived from an EMBL/GenBank/DDBJ whole genome shotgun (WGS) entry which is preliminary data.</text>
</comment>
<organism evidence="2">
    <name type="scientific">marine sediment metagenome</name>
    <dbReference type="NCBI Taxonomy" id="412755"/>
    <lineage>
        <taxon>unclassified sequences</taxon>
        <taxon>metagenomes</taxon>
        <taxon>ecological metagenomes</taxon>
    </lineage>
</organism>
<feature type="transmembrane region" description="Helical" evidence="1">
    <location>
        <begin position="102"/>
        <end position="124"/>
    </location>
</feature>
<dbReference type="EMBL" id="BARW01002518">
    <property type="protein sequence ID" value="GAI71795.1"/>
    <property type="molecule type" value="Genomic_DNA"/>
</dbReference>
<gene>
    <name evidence="2" type="ORF">S12H4_06967</name>
</gene>
<evidence type="ECO:0000256" key="1">
    <source>
        <dbReference type="SAM" id="Phobius"/>
    </source>
</evidence>
<accession>X1S8N5</accession>
<keyword evidence="1" id="KW-0812">Transmembrane</keyword>
<sequence length="191" mass="21924">YNAKPGESFTIIIILKDLDFGGDISGADVTFTSNIAREDLKGGVLEETDEEGVYEVTLENLPENSNENEPYTIFILVIAEDKYYFELFEIKLNVERPQEETLLFQILTVVFITVAIGLGSYLMLYQKVLKYPKTVRKVRKIRKNLKKKEFPKIDIIDRGSTINALFEEELGKHAKLLKGETIDSNQSFNYR</sequence>
<reference evidence="2" key="1">
    <citation type="journal article" date="2014" name="Front. Microbiol.">
        <title>High frequency of phylogenetically diverse reductive dehalogenase-homologous genes in deep subseafloor sedimentary metagenomes.</title>
        <authorList>
            <person name="Kawai M."/>
            <person name="Futagami T."/>
            <person name="Toyoda A."/>
            <person name="Takaki Y."/>
            <person name="Nishi S."/>
            <person name="Hori S."/>
            <person name="Arai W."/>
            <person name="Tsubouchi T."/>
            <person name="Morono Y."/>
            <person name="Uchiyama I."/>
            <person name="Ito T."/>
            <person name="Fujiyama A."/>
            <person name="Inagaki F."/>
            <person name="Takami H."/>
        </authorList>
    </citation>
    <scope>NUCLEOTIDE SEQUENCE</scope>
    <source>
        <strain evidence="2">Expedition CK06-06</strain>
    </source>
</reference>
<protein>
    <submittedName>
        <fullName evidence="2">Uncharacterized protein</fullName>
    </submittedName>
</protein>
<feature type="non-terminal residue" evidence="2">
    <location>
        <position position="1"/>
    </location>
</feature>
<proteinExistence type="predicted"/>
<keyword evidence="1" id="KW-1133">Transmembrane helix</keyword>
<keyword evidence="1" id="KW-0472">Membrane</keyword>
<dbReference type="AlphaFoldDB" id="X1S8N5"/>